<dbReference type="GO" id="GO:0007005">
    <property type="term" value="P:mitochondrion organization"/>
    <property type="evidence" value="ECO:0007669"/>
    <property type="project" value="EnsemblPlants"/>
</dbReference>
<evidence type="ECO:0000256" key="1">
    <source>
        <dbReference type="ARBA" id="ARBA00004225"/>
    </source>
</evidence>
<dbReference type="Proteomes" id="UP000235145">
    <property type="component" value="Unassembled WGS sequence"/>
</dbReference>
<evidence type="ECO:0000313" key="8">
    <source>
        <dbReference type="Proteomes" id="UP000235145"/>
    </source>
</evidence>
<dbReference type="GO" id="GO:0019375">
    <property type="term" value="P:galactolipid biosynthetic process"/>
    <property type="evidence" value="ECO:0007669"/>
    <property type="project" value="EnsemblPlants"/>
</dbReference>
<dbReference type="PANTHER" id="PTHR28234">
    <property type="entry name" value="NUCLEAR CONTROL OF ATPASE PROTEIN 2"/>
    <property type="match status" value="1"/>
</dbReference>
<dbReference type="GO" id="GO:0032991">
    <property type="term" value="C:protein-containing complex"/>
    <property type="evidence" value="ECO:0007669"/>
    <property type="project" value="EnsemblPlants"/>
</dbReference>
<keyword evidence="8" id="KW-1185">Reference proteome</keyword>
<organism evidence="7 8">
    <name type="scientific">Lactuca sativa</name>
    <name type="common">Garden lettuce</name>
    <dbReference type="NCBI Taxonomy" id="4236"/>
    <lineage>
        <taxon>Eukaryota</taxon>
        <taxon>Viridiplantae</taxon>
        <taxon>Streptophyta</taxon>
        <taxon>Embryophyta</taxon>
        <taxon>Tracheophyta</taxon>
        <taxon>Spermatophyta</taxon>
        <taxon>Magnoliopsida</taxon>
        <taxon>eudicotyledons</taxon>
        <taxon>Gunneridae</taxon>
        <taxon>Pentapetalae</taxon>
        <taxon>asterids</taxon>
        <taxon>campanulids</taxon>
        <taxon>Asterales</taxon>
        <taxon>Asteraceae</taxon>
        <taxon>Cichorioideae</taxon>
        <taxon>Cichorieae</taxon>
        <taxon>Lactucinae</taxon>
        <taxon>Lactuca</taxon>
    </lineage>
</organism>
<proteinExistence type="predicted"/>
<sequence>MDDWNPEQLSSSAQAAAKAPEPSSIFASSYQYCSRILRQRFIGCIPSLSNLNLPEKITFLEKISTLYKRRIIPSTSRRKRGTCLPLPLPSASLEPFTQTSETSRVYDVLGDIVEHTFFNLHSVQKNLHFWEARAEGSTSNKVYFMVFERGPLAFLDGSAQLLHDYVFHGTGMQQVSSSASVHISERISVLTSLRYSLATFLAQVYVEVEKSREQILKEPGKSMAALLGTINGLFLSLEAAIGHFSATRQIGSSVDGSYSSPLMFETLPDVNQESSQWTDCEIRDAINLIYLNLNKLDVYLSLLVAKHQKPRTMTRHWMRYTVGAVGISLFSVWLVGHSRLAGSPDIDNWIRDAKASVTDFLNHHVEQPLIAIRDELFETFRKRHKGVMELEEVQLTSNSLHRMLLAFSENTKGQKFPENASDQEMLEIVMGRYELELMHPIQNLLGGELARAMLIQIQKLKLDIETAMLELNQILRANEINFAILAALPAFFLSLVVLMLLRAWVKQDTRAQGKGKIARVQRRLLIVEVEKKIVQFQSCIDQGLEKDGQCMYGLILYTLDRLYRAVERHAKATGEWQSLREDINNLAKPNLVTIEKLRVTSRMAHMYDCLLPSMRH</sequence>
<dbReference type="GO" id="GO:0050665">
    <property type="term" value="P:hydrogen peroxide biosynthetic process"/>
    <property type="evidence" value="ECO:0007669"/>
    <property type="project" value="EnsemblPlants"/>
</dbReference>
<feature type="transmembrane region" description="Helical" evidence="6">
    <location>
        <begin position="482"/>
        <end position="505"/>
    </location>
</feature>
<reference evidence="7 8" key="1">
    <citation type="journal article" date="2017" name="Nat. Commun.">
        <title>Genome assembly with in vitro proximity ligation data and whole-genome triplication in lettuce.</title>
        <authorList>
            <person name="Reyes-Chin-Wo S."/>
            <person name="Wang Z."/>
            <person name="Yang X."/>
            <person name="Kozik A."/>
            <person name="Arikit S."/>
            <person name="Song C."/>
            <person name="Xia L."/>
            <person name="Froenicke L."/>
            <person name="Lavelle D.O."/>
            <person name="Truco M.J."/>
            <person name="Xia R."/>
            <person name="Zhu S."/>
            <person name="Xu C."/>
            <person name="Xu H."/>
            <person name="Xu X."/>
            <person name="Cox K."/>
            <person name="Korf I."/>
            <person name="Meyers B.C."/>
            <person name="Michelmore R.W."/>
        </authorList>
    </citation>
    <scope>NUCLEOTIDE SEQUENCE [LARGE SCALE GENOMIC DNA]</scope>
    <source>
        <strain evidence="8">cv. Salinas</strain>
        <tissue evidence="7">Seedlings</tissue>
    </source>
</reference>
<dbReference type="OrthoDB" id="413313at2759"/>
<evidence type="ECO:0000256" key="6">
    <source>
        <dbReference type="SAM" id="Phobius"/>
    </source>
</evidence>
<comment type="caution">
    <text evidence="7">The sequence shown here is derived from an EMBL/GenBank/DDBJ whole genome shotgun (WGS) entry which is preliminary data.</text>
</comment>
<evidence type="ECO:0008006" key="9">
    <source>
        <dbReference type="Google" id="ProtNLM"/>
    </source>
</evidence>
<gene>
    <name evidence="7" type="ORF">LSAT_V11C200062630</name>
</gene>
<evidence type="ECO:0000256" key="3">
    <source>
        <dbReference type="ARBA" id="ARBA00022989"/>
    </source>
</evidence>
<keyword evidence="4" id="KW-0496">Mitochondrion</keyword>
<dbReference type="AlphaFoldDB" id="A0A9R1XQY7"/>
<keyword evidence="5 6" id="KW-0472">Membrane</keyword>
<dbReference type="GO" id="GO:0009414">
    <property type="term" value="P:response to water deprivation"/>
    <property type="evidence" value="ECO:0007669"/>
    <property type="project" value="EnsemblPlants"/>
</dbReference>
<keyword evidence="3 6" id="KW-1133">Transmembrane helix</keyword>
<keyword evidence="2 6" id="KW-0812">Transmembrane</keyword>
<dbReference type="Gramene" id="rna-gnl|WGS:NBSK|LSAT_2X36161_mrna">
    <property type="protein sequence ID" value="cds-PLY98208.1"/>
    <property type="gene ID" value="gene-LSAT_2X36161"/>
</dbReference>
<dbReference type="GO" id="GO:0005741">
    <property type="term" value="C:mitochondrial outer membrane"/>
    <property type="evidence" value="ECO:0000318"/>
    <property type="project" value="GO_Central"/>
</dbReference>
<dbReference type="InterPro" id="IPR013946">
    <property type="entry name" value="NCA2-like"/>
</dbReference>
<dbReference type="Pfam" id="PF08637">
    <property type="entry name" value="NCA2"/>
    <property type="match status" value="1"/>
</dbReference>
<evidence type="ECO:0000256" key="4">
    <source>
        <dbReference type="ARBA" id="ARBA00023128"/>
    </source>
</evidence>
<protein>
    <recommendedName>
        <fullName evidence="9">Protein DGS1, mitochondrial</fullName>
    </recommendedName>
</protein>
<evidence type="ECO:0000313" key="7">
    <source>
        <dbReference type="EMBL" id="KAJ0222159.1"/>
    </source>
</evidence>
<name>A0A9R1XQY7_LACSA</name>
<evidence type="ECO:0000256" key="5">
    <source>
        <dbReference type="ARBA" id="ARBA00023136"/>
    </source>
</evidence>
<accession>A0A9R1XQY7</accession>
<evidence type="ECO:0000256" key="2">
    <source>
        <dbReference type="ARBA" id="ARBA00022692"/>
    </source>
</evidence>
<comment type="subcellular location">
    <subcellularLocation>
        <location evidence="1">Mitochondrion membrane</location>
        <topology evidence="1">Multi-pass membrane protein</topology>
    </subcellularLocation>
</comment>
<dbReference type="PANTHER" id="PTHR28234:SF1">
    <property type="entry name" value="NUCLEAR CONTROL OF ATPASE PROTEIN 2"/>
    <property type="match status" value="1"/>
</dbReference>
<dbReference type="EMBL" id="NBSK02000002">
    <property type="protein sequence ID" value="KAJ0222159.1"/>
    <property type="molecule type" value="Genomic_DNA"/>
</dbReference>